<evidence type="ECO:0000256" key="3">
    <source>
        <dbReference type="ARBA" id="ARBA00022490"/>
    </source>
</evidence>
<evidence type="ECO:0000256" key="8">
    <source>
        <dbReference type="ARBA" id="ARBA00022833"/>
    </source>
</evidence>
<evidence type="ECO:0000256" key="9">
    <source>
        <dbReference type="ARBA" id="ARBA00023016"/>
    </source>
</evidence>
<feature type="repeat" description="CXXCXGXG motif" evidence="14">
    <location>
        <begin position="189"/>
        <end position="196"/>
    </location>
</feature>
<keyword evidence="10 14" id="KW-0143">Chaperone</keyword>
<dbReference type="SUPFAM" id="SSF49493">
    <property type="entry name" value="HSP40/DnaJ peptide-binding domain"/>
    <property type="match status" value="2"/>
</dbReference>
<evidence type="ECO:0000256" key="10">
    <source>
        <dbReference type="ARBA" id="ARBA00023186"/>
    </source>
</evidence>
<name>A0A8G2BHF3_9PROT</name>
<feature type="binding site" evidence="14">
    <location>
        <position position="189"/>
    </location>
    <ligand>
        <name>Zn(2+)</name>
        <dbReference type="ChEBI" id="CHEBI:29105"/>
        <label>2</label>
    </ligand>
</feature>
<evidence type="ECO:0000259" key="17">
    <source>
        <dbReference type="PROSITE" id="PS51188"/>
    </source>
</evidence>
<evidence type="ECO:0000256" key="14">
    <source>
        <dbReference type="HAMAP-Rule" id="MF_01152"/>
    </source>
</evidence>
<dbReference type="InterPro" id="IPR001623">
    <property type="entry name" value="DnaJ_domain"/>
</dbReference>
<dbReference type="InterPro" id="IPR036869">
    <property type="entry name" value="J_dom_sf"/>
</dbReference>
<evidence type="ECO:0000256" key="5">
    <source>
        <dbReference type="ARBA" id="ARBA00022723"/>
    </source>
</evidence>
<dbReference type="GO" id="GO:0005737">
    <property type="term" value="C:cytoplasm"/>
    <property type="evidence" value="ECO:0007669"/>
    <property type="project" value="UniProtKB-SubCell"/>
</dbReference>
<evidence type="ECO:0000256" key="2">
    <source>
        <dbReference type="ARBA" id="ARBA00011738"/>
    </source>
</evidence>
<keyword evidence="8 14" id="KW-0862">Zinc</keyword>
<evidence type="ECO:0000313" key="19">
    <source>
        <dbReference type="Proteomes" id="UP000198615"/>
    </source>
</evidence>
<dbReference type="GO" id="GO:0006260">
    <property type="term" value="P:DNA replication"/>
    <property type="evidence" value="ECO:0007669"/>
    <property type="project" value="UniProtKB-KW"/>
</dbReference>
<dbReference type="InterPro" id="IPR008971">
    <property type="entry name" value="HSP40/DnaJ_pept-bd"/>
</dbReference>
<dbReference type="Pfam" id="PF01556">
    <property type="entry name" value="DnaJ_C"/>
    <property type="match status" value="1"/>
</dbReference>
<dbReference type="PROSITE" id="PS50076">
    <property type="entry name" value="DNAJ_2"/>
    <property type="match status" value="1"/>
</dbReference>
<dbReference type="InterPro" id="IPR012724">
    <property type="entry name" value="DnaJ"/>
</dbReference>
<comment type="cofactor">
    <cofactor evidence="14">
        <name>Zn(2+)</name>
        <dbReference type="ChEBI" id="CHEBI:29105"/>
    </cofactor>
    <text evidence="14">Binds 2 Zn(2+) ions per monomer.</text>
</comment>
<dbReference type="FunFam" id="1.10.287.110:FF:000034">
    <property type="entry name" value="Chaperone protein DnaJ"/>
    <property type="match status" value="1"/>
</dbReference>
<dbReference type="SUPFAM" id="SSF46565">
    <property type="entry name" value="Chaperone J-domain"/>
    <property type="match status" value="1"/>
</dbReference>
<dbReference type="NCBIfam" id="TIGR02349">
    <property type="entry name" value="DnaJ_bact"/>
    <property type="match status" value="1"/>
</dbReference>
<dbReference type="SMART" id="SM00271">
    <property type="entry name" value="DnaJ"/>
    <property type="match status" value="1"/>
</dbReference>
<feature type="binding site" evidence="14">
    <location>
        <position position="167"/>
    </location>
    <ligand>
        <name>Zn(2+)</name>
        <dbReference type="ChEBI" id="CHEBI:29105"/>
        <label>2</label>
    </ligand>
</feature>
<keyword evidence="7 14" id="KW-0863">Zinc-finger</keyword>
<feature type="repeat" description="CXXCXGXG motif" evidence="14">
    <location>
        <begin position="167"/>
        <end position="174"/>
    </location>
</feature>
<feature type="binding site" evidence="14">
    <location>
        <position position="203"/>
    </location>
    <ligand>
        <name>Zn(2+)</name>
        <dbReference type="ChEBI" id="CHEBI:29105"/>
        <label>1</label>
    </ligand>
</feature>
<feature type="binding site" evidence="14">
    <location>
        <position position="153"/>
    </location>
    <ligand>
        <name>Zn(2+)</name>
        <dbReference type="ChEBI" id="CHEBI:29105"/>
        <label>1</label>
    </ligand>
</feature>
<dbReference type="SUPFAM" id="SSF57938">
    <property type="entry name" value="DnaJ/Hsp40 cysteine-rich domain"/>
    <property type="match status" value="1"/>
</dbReference>
<keyword evidence="9 14" id="KW-0346">Stress response</keyword>
<keyword evidence="19" id="KW-1185">Reference proteome</keyword>
<dbReference type="AlphaFoldDB" id="A0A8G2BHF3"/>
<feature type="domain" description="CR-type" evidence="17">
    <location>
        <begin position="137"/>
        <end position="215"/>
    </location>
</feature>
<dbReference type="Pfam" id="PF00684">
    <property type="entry name" value="DnaJ_CXXCXGXG"/>
    <property type="match status" value="1"/>
</dbReference>
<keyword evidence="3 14" id="KW-0963">Cytoplasm</keyword>
<feature type="binding site" evidence="14">
    <location>
        <position position="150"/>
    </location>
    <ligand>
        <name>Zn(2+)</name>
        <dbReference type="ChEBI" id="CHEBI:29105"/>
        <label>1</label>
    </ligand>
</feature>
<feature type="binding site" evidence="14">
    <location>
        <position position="192"/>
    </location>
    <ligand>
        <name>Zn(2+)</name>
        <dbReference type="ChEBI" id="CHEBI:29105"/>
        <label>2</label>
    </ligand>
</feature>
<dbReference type="InterPro" id="IPR002939">
    <property type="entry name" value="DnaJ_C"/>
</dbReference>
<dbReference type="PROSITE" id="PS51188">
    <property type="entry name" value="ZF_CR"/>
    <property type="match status" value="1"/>
</dbReference>
<dbReference type="GO" id="GO:0031072">
    <property type="term" value="F:heat shock protein binding"/>
    <property type="evidence" value="ECO:0007669"/>
    <property type="project" value="InterPro"/>
</dbReference>
<feature type="domain" description="J" evidence="16">
    <location>
        <begin position="5"/>
        <end position="70"/>
    </location>
</feature>
<comment type="subunit">
    <text evidence="2 14">Homodimer.</text>
</comment>
<evidence type="ECO:0000256" key="6">
    <source>
        <dbReference type="ARBA" id="ARBA00022737"/>
    </source>
</evidence>
<dbReference type="InterPro" id="IPR018253">
    <property type="entry name" value="DnaJ_domain_CS"/>
</dbReference>
<dbReference type="Pfam" id="PF00226">
    <property type="entry name" value="DnaJ"/>
    <property type="match status" value="1"/>
</dbReference>
<dbReference type="Gene3D" id="1.10.287.110">
    <property type="entry name" value="DnaJ domain"/>
    <property type="match status" value="1"/>
</dbReference>
<dbReference type="GO" id="GO:0008270">
    <property type="term" value="F:zinc ion binding"/>
    <property type="evidence" value="ECO:0007669"/>
    <property type="project" value="UniProtKB-UniRule"/>
</dbReference>
<dbReference type="RefSeq" id="WP_028796157.1">
    <property type="nucleotide sequence ID" value="NZ_FNBW01000006.1"/>
</dbReference>
<keyword evidence="5 14" id="KW-0479">Metal-binding</keyword>
<comment type="domain">
    <text evidence="14">The J domain is necessary and sufficient to stimulate DnaK ATPase activity. Zinc center 1 plays an important role in the autonomous, DnaK-independent chaperone activity of DnaJ. Zinc center 2 is essential for interaction with DnaK and for DnaJ activity.</text>
</comment>
<dbReference type="OrthoDB" id="9779889at2"/>
<evidence type="ECO:0000256" key="1">
    <source>
        <dbReference type="ARBA" id="ARBA00004496"/>
    </source>
</evidence>
<sequence>MAKRDYYEVLGVDRNADKDTLKKAYRKLAMQFHPDRNHGNAEAELKFKELNEAYDVLKDDEKKAAYDRFGHAAFEGGGPRPGGGGGFEGFSGGFADIFEEMFGDFMGGGGGRRGASPGRGADLRYNMTVSLEDAFNGRQAEIRVPTSVTCDVCDGAGAEKGSKPIACPTCGGRGKTRTQQGFFTIERTCASCGGVGQVIENPCKACSGAGRQRKEKTLSVNIPAGVEDGTRIRLQGEGEAGMRGAPPGDLYLFLNIQPHPLFQREGADIYCRVPLEMVTASLGGAIEVPTIEGKRAKVSVPAGTQTGRQFRLRGKGMSVLRSPSRGDMYVEVAVETPVNLTDRQRELLEEFQKDSGVEKTSPQSHGFFDKVKELWEDLRD</sequence>
<dbReference type="PANTHER" id="PTHR43096">
    <property type="entry name" value="DNAJ HOMOLOG 1, MITOCHONDRIAL-RELATED"/>
    <property type="match status" value="1"/>
</dbReference>
<evidence type="ECO:0000313" key="18">
    <source>
        <dbReference type="EMBL" id="SDF74064.1"/>
    </source>
</evidence>
<dbReference type="CDD" id="cd06257">
    <property type="entry name" value="DnaJ"/>
    <property type="match status" value="1"/>
</dbReference>
<comment type="caution">
    <text evidence="18">The sequence shown here is derived from an EMBL/GenBank/DDBJ whole genome shotgun (WGS) entry which is preliminary data.</text>
</comment>
<comment type="similarity">
    <text evidence="12 14">Belongs to the DnaJ family.</text>
</comment>
<evidence type="ECO:0000256" key="15">
    <source>
        <dbReference type="PROSITE-ProRule" id="PRU00546"/>
    </source>
</evidence>
<dbReference type="CDD" id="cd10719">
    <property type="entry name" value="DnaJ_zf"/>
    <property type="match status" value="1"/>
</dbReference>
<dbReference type="CDD" id="cd10747">
    <property type="entry name" value="DnaJ_C"/>
    <property type="match status" value="1"/>
</dbReference>
<feature type="repeat" description="CXXCXGXG motif" evidence="14">
    <location>
        <begin position="150"/>
        <end position="157"/>
    </location>
</feature>
<dbReference type="HAMAP" id="MF_01152">
    <property type="entry name" value="DnaJ"/>
    <property type="match status" value="1"/>
</dbReference>
<dbReference type="Gene3D" id="2.60.260.20">
    <property type="entry name" value="Urease metallochaperone UreE, N-terminal domain"/>
    <property type="match status" value="2"/>
</dbReference>
<evidence type="ECO:0000256" key="11">
    <source>
        <dbReference type="ARBA" id="ARBA00053423"/>
    </source>
</evidence>
<dbReference type="FunFam" id="2.60.260.20:FF:000004">
    <property type="entry name" value="Molecular chaperone DnaJ"/>
    <property type="match status" value="1"/>
</dbReference>
<proteinExistence type="inferred from homology"/>
<comment type="subcellular location">
    <subcellularLocation>
        <location evidence="1 14">Cytoplasm</location>
    </subcellularLocation>
</comment>
<keyword evidence="6 14" id="KW-0677">Repeat</keyword>
<dbReference type="GO" id="GO:0009408">
    <property type="term" value="P:response to heat"/>
    <property type="evidence" value="ECO:0007669"/>
    <property type="project" value="InterPro"/>
</dbReference>
<dbReference type="Proteomes" id="UP000198615">
    <property type="component" value="Unassembled WGS sequence"/>
</dbReference>
<evidence type="ECO:0000256" key="7">
    <source>
        <dbReference type="ARBA" id="ARBA00022771"/>
    </source>
</evidence>
<feature type="zinc finger region" description="CR-type" evidence="15">
    <location>
        <begin position="137"/>
        <end position="215"/>
    </location>
</feature>
<dbReference type="PANTHER" id="PTHR43096:SF48">
    <property type="entry name" value="CHAPERONE PROTEIN DNAJ"/>
    <property type="match status" value="1"/>
</dbReference>
<dbReference type="InterPro" id="IPR036410">
    <property type="entry name" value="HSP_DnaJ_Cys-rich_dom_sf"/>
</dbReference>
<dbReference type="GO" id="GO:0005524">
    <property type="term" value="F:ATP binding"/>
    <property type="evidence" value="ECO:0007669"/>
    <property type="project" value="InterPro"/>
</dbReference>
<dbReference type="GO" id="GO:0042026">
    <property type="term" value="P:protein refolding"/>
    <property type="evidence" value="ECO:0007669"/>
    <property type="project" value="TreeGrafter"/>
</dbReference>
<reference evidence="18 19" key="1">
    <citation type="submission" date="2016-10" db="EMBL/GenBank/DDBJ databases">
        <authorList>
            <person name="Varghese N."/>
            <person name="Submissions S."/>
        </authorList>
    </citation>
    <scope>NUCLEOTIDE SEQUENCE [LARGE SCALE GENOMIC DNA]</scope>
    <source>
        <strain evidence="18 19">DSM 18839</strain>
    </source>
</reference>
<dbReference type="PRINTS" id="PR00625">
    <property type="entry name" value="JDOMAIN"/>
</dbReference>
<feature type="binding site" evidence="14">
    <location>
        <position position="206"/>
    </location>
    <ligand>
        <name>Zn(2+)</name>
        <dbReference type="ChEBI" id="CHEBI:29105"/>
        <label>1</label>
    </ligand>
</feature>
<dbReference type="GO" id="GO:0051082">
    <property type="term" value="F:unfolded protein binding"/>
    <property type="evidence" value="ECO:0007669"/>
    <property type="project" value="UniProtKB-UniRule"/>
</dbReference>
<dbReference type="PROSITE" id="PS00636">
    <property type="entry name" value="DNAJ_1"/>
    <property type="match status" value="1"/>
</dbReference>
<dbReference type="InterPro" id="IPR001305">
    <property type="entry name" value="HSP_DnaJ_Cys-rich_dom"/>
</dbReference>
<comment type="function">
    <text evidence="11 14">Participates actively in the response to hyperosmotic and heat shock by preventing the aggregation of stress-denatured proteins and by disaggregating proteins, also in an autonomous, DnaK-independent fashion. Unfolded proteins bind initially to DnaJ; upon interaction with the DnaJ-bound protein, DnaK hydrolyzes its bound ATP, resulting in the formation of a stable complex. GrpE releases ADP from DnaK; ATP binding to DnaK triggers the release of the substrate protein, thus completing the reaction cycle. Several rounds of ATP-dependent interactions between DnaJ, DnaK and GrpE are required for fully efficient folding. Also involved, together with DnaK and GrpE, in the DNA replication of plasmids through activation of initiation proteins.</text>
</comment>
<organism evidence="18 19">
    <name type="scientific">Thalassobaculum litoreum DSM 18839</name>
    <dbReference type="NCBI Taxonomy" id="1123362"/>
    <lineage>
        <taxon>Bacteria</taxon>
        <taxon>Pseudomonadati</taxon>
        <taxon>Pseudomonadota</taxon>
        <taxon>Alphaproteobacteria</taxon>
        <taxon>Rhodospirillales</taxon>
        <taxon>Thalassobaculaceae</taxon>
        <taxon>Thalassobaculum</taxon>
    </lineage>
</organism>
<keyword evidence="4 14" id="KW-0235">DNA replication</keyword>
<protein>
    <recommendedName>
        <fullName evidence="13 14">Chaperone protein DnaJ</fullName>
    </recommendedName>
</protein>
<accession>A0A8G2BHF3</accession>
<dbReference type="FunFam" id="2.10.230.10:FF:000002">
    <property type="entry name" value="Molecular chaperone DnaJ"/>
    <property type="match status" value="1"/>
</dbReference>
<feature type="binding site" evidence="14">
    <location>
        <position position="170"/>
    </location>
    <ligand>
        <name>Zn(2+)</name>
        <dbReference type="ChEBI" id="CHEBI:29105"/>
        <label>2</label>
    </ligand>
</feature>
<dbReference type="EMBL" id="FNBW01000006">
    <property type="protein sequence ID" value="SDF74064.1"/>
    <property type="molecule type" value="Genomic_DNA"/>
</dbReference>
<dbReference type="Gene3D" id="2.10.230.10">
    <property type="entry name" value="Heat shock protein DnaJ, cysteine-rich domain"/>
    <property type="match status" value="1"/>
</dbReference>
<evidence type="ECO:0000256" key="13">
    <source>
        <dbReference type="ARBA" id="ARBA00067609"/>
    </source>
</evidence>
<dbReference type="NCBIfam" id="NF008035">
    <property type="entry name" value="PRK10767.1"/>
    <property type="match status" value="1"/>
</dbReference>
<evidence type="ECO:0000256" key="4">
    <source>
        <dbReference type="ARBA" id="ARBA00022705"/>
    </source>
</evidence>
<feature type="repeat" description="CXXCXGXG motif" evidence="14">
    <location>
        <begin position="203"/>
        <end position="210"/>
    </location>
</feature>
<evidence type="ECO:0000259" key="16">
    <source>
        <dbReference type="PROSITE" id="PS50076"/>
    </source>
</evidence>
<evidence type="ECO:0000256" key="12">
    <source>
        <dbReference type="ARBA" id="ARBA00061004"/>
    </source>
</evidence>
<gene>
    <name evidence="14" type="primary">dnaJ</name>
    <name evidence="18" type="ORF">SAMN05660686_02143</name>
</gene>